<dbReference type="FunFam" id="1.10.238.10:FF:000527">
    <property type="entry name" value="Calmodulin-3"/>
    <property type="match status" value="1"/>
</dbReference>
<dbReference type="PANTHER" id="PTHR23048:SF0">
    <property type="entry name" value="CALMODULIN LIKE 3"/>
    <property type="match status" value="1"/>
</dbReference>
<evidence type="ECO:0000313" key="6">
    <source>
        <dbReference type="Proteomes" id="UP000241890"/>
    </source>
</evidence>
<dbReference type="PROSITE" id="PS50222">
    <property type="entry name" value="EF_HAND_2"/>
    <property type="match status" value="3"/>
</dbReference>
<dbReference type="InterPro" id="IPR050230">
    <property type="entry name" value="CALM/Myosin/TropC-like"/>
</dbReference>
<dbReference type="InterPro" id="IPR018247">
    <property type="entry name" value="EF_Hand_1_Ca_BS"/>
</dbReference>
<sequence length="154" mass="17334">MSINVHEVLTEEEIEDCHKAFIQFDADGSGTIESWELKGILEALGQKPSDQEILHMISEVDDNDSNSIEFSEFLIVMARQKLENNDTGKERDIFDAWVAVGGGADLSGFVDAEKLIKIIKHDFCLNIDIETMIKEMDTSGDGRVDYEEFVALFK</sequence>
<dbReference type="Gene3D" id="1.10.238.10">
    <property type="entry name" value="EF-hand"/>
    <property type="match status" value="2"/>
</dbReference>
<dbReference type="SUPFAM" id="SSF47473">
    <property type="entry name" value="EF-hand"/>
    <property type="match status" value="1"/>
</dbReference>
<dbReference type="Proteomes" id="UP000241890">
    <property type="component" value="Unassembled WGS sequence"/>
</dbReference>
<proteinExistence type="predicted"/>
<evidence type="ECO:0000256" key="1">
    <source>
        <dbReference type="ARBA" id="ARBA00020786"/>
    </source>
</evidence>
<dbReference type="OrthoDB" id="26525at2759"/>
<feature type="domain" description="EF-hand" evidence="4">
    <location>
        <begin position="12"/>
        <end position="47"/>
    </location>
</feature>
<gene>
    <name evidence="5" type="ORF">FCC1311_085022</name>
</gene>
<dbReference type="AlphaFoldDB" id="A0A2R5GN06"/>
<dbReference type="GO" id="GO:0016460">
    <property type="term" value="C:myosin II complex"/>
    <property type="evidence" value="ECO:0007669"/>
    <property type="project" value="TreeGrafter"/>
</dbReference>
<dbReference type="EMBL" id="BEYU01000119">
    <property type="protein sequence ID" value="GBG32277.1"/>
    <property type="molecule type" value="Genomic_DNA"/>
</dbReference>
<dbReference type="PROSITE" id="PS00018">
    <property type="entry name" value="EF_HAND_1"/>
    <property type="match status" value="3"/>
</dbReference>
<dbReference type="CDD" id="cd00051">
    <property type="entry name" value="EFh"/>
    <property type="match status" value="1"/>
</dbReference>
<comment type="caution">
    <text evidence="5">The sequence shown here is derived from an EMBL/GenBank/DDBJ whole genome shotgun (WGS) entry which is preliminary data.</text>
</comment>
<feature type="domain" description="EF-hand" evidence="4">
    <location>
        <begin position="48"/>
        <end position="83"/>
    </location>
</feature>
<dbReference type="PANTHER" id="PTHR23048">
    <property type="entry name" value="MYOSIN LIGHT CHAIN 1, 3"/>
    <property type="match status" value="1"/>
</dbReference>
<dbReference type="SMART" id="SM00054">
    <property type="entry name" value="EFh"/>
    <property type="match status" value="3"/>
</dbReference>
<dbReference type="InParanoid" id="A0A2R5GN06"/>
<dbReference type="InterPro" id="IPR011992">
    <property type="entry name" value="EF-hand-dom_pair"/>
</dbReference>
<reference evidence="5 6" key="1">
    <citation type="submission" date="2017-12" db="EMBL/GenBank/DDBJ databases">
        <title>Sequencing, de novo assembly and annotation of complete genome of a new Thraustochytrid species, strain FCC1311.</title>
        <authorList>
            <person name="Sedici K."/>
            <person name="Godart F."/>
            <person name="Aiese Cigliano R."/>
            <person name="Sanseverino W."/>
            <person name="Barakat M."/>
            <person name="Ortet P."/>
            <person name="Marechal E."/>
            <person name="Cagnac O."/>
            <person name="Amato A."/>
        </authorList>
    </citation>
    <scope>NUCLEOTIDE SEQUENCE [LARGE SCALE GENOMIC DNA]</scope>
</reference>
<dbReference type="InterPro" id="IPR002048">
    <property type="entry name" value="EF_hand_dom"/>
</dbReference>
<organism evidence="5 6">
    <name type="scientific">Hondaea fermentalgiana</name>
    <dbReference type="NCBI Taxonomy" id="2315210"/>
    <lineage>
        <taxon>Eukaryota</taxon>
        <taxon>Sar</taxon>
        <taxon>Stramenopiles</taxon>
        <taxon>Bigyra</taxon>
        <taxon>Labyrinthulomycetes</taxon>
        <taxon>Thraustochytrida</taxon>
        <taxon>Thraustochytriidae</taxon>
        <taxon>Hondaea</taxon>
    </lineage>
</organism>
<protein>
    <recommendedName>
        <fullName evidence="1">Calmodulin</fullName>
    </recommendedName>
</protein>
<keyword evidence="6" id="KW-1185">Reference proteome</keyword>
<feature type="domain" description="EF-hand" evidence="4">
    <location>
        <begin position="124"/>
        <end position="154"/>
    </location>
</feature>
<accession>A0A2R5GN06</accession>
<name>A0A2R5GN06_9STRA</name>
<evidence type="ECO:0000256" key="2">
    <source>
        <dbReference type="ARBA" id="ARBA00022737"/>
    </source>
</evidence>
<evidence type="ECO:0000313" key="5">
    <source>
        <dbReference type="EMBL" id="GBG32277.1"/>
    </source>
</evidence>
<keyword evidence="2" id="KW-0677">Repeat</keyword>
<evidence type="ECO:0000259" key="4">
    <source>
        <dbReference type="PROSITE" id="PS50222"/>
    </source>
</evidence>
<dbReference type="GO" id="GO:0005509">
    <property type="term" value="F:calcium ion binding"/>
    <property type="evidence" value="ECO:0007669"/>
    <property type="project" value="InterPro"/>
</dbReference>
<evidence type="ECO:0000256" key="3">
    <source>
        <dbReference type="ARBA" id="ARBA00022837"/>
    </source>
</evidence>
<dbReference type="Pfam" id="PF13499">
    <property type="entry name" value="EF-hand_7"/>
    <property type="match status" value="2"/>
</dbReference>
<keyword evidence="3" id="KW-0106">Calcium</keyword>